<feature type="binding site" evidence="20">
    <location>
        <position position="338"/>
    </location>
    <ligand>
        <name>Zn(2+)</name>
        <dbReference type="ChEBI" id="CHEBI:29105"/>
        <label>2</label>
        <note>catalytic</note>
    </ligand>
</feature>
<dbReference type="Pfam" id="PF01401">
    <property type="entry name" value="Peptidase_M2"/>
    <property type="match status" value="1"/>
</dbReference>
<dbReference type="Gene3D" id="1.10.1370.30">
    <property type="match status" value="1"/>
</dbReference>
<dbReference type="EMBL" id="VIIS01001655">
    <property type="protein sequence ID" value="KAF0294839.1"/>
    <property type="molecule type" value="Genomic_DNA"/>
</dbReference>
<evidence type="ECO:0000256" key="4">
    <source>
        <dbReference type="ARBA" id="ARBA00022723"/>
    </source>
</evidence>
<evidence type="ECO:0000256" key="3">
    <source>
        <dbReference type="ARBA" id="ARBA00022670"/>
    </source>
</evidence>
<comment type="catalytic activity">
    <reaction evidence="11">
        <text>Release of a C-terminal dipeptide, oligopeptide-|-Xaa-Yaa, when Xaa is not Pro, and Yaa is neither Asp nor Glu. Thus, conversion of angiotensin I to angiotensin II, with increase in vasoconstrictor activity, but no action on angiotensin II.</text>
        <dbReference type="EC" id="3.4.15.1"/>
    </reaction>
</comment>
<dbReference type="PROSITE" id="PS52011">
    <property type="entry name" value="PEPTIDASE_M2"/>
    <property type="match status" value="1"/>
</dbReference>
<evidence type="ECO:0000313" key="25">
    <source>
        <dbReference type="Proteomes" id="UP000440578"/>
    </source>
</evidence>
<dbReference type="SUPFAM" id="SSF55486">
    <property type="entry name" value="Metalloproteases ('zincins'), catalytic domain"/>
    <property type="match status" value="1"/>
</dbReference>
<gene>
    <name evidence="24" type="primary">Ance_1</name>
    <name evidence="24" type="ORF">FJT64_007552</name>
</gene>
<dbReference type="PANTHER" id="PTHR10514">
    <property type="entry name" value="ANGIOTENSIN-CONVERTING ENZYME"/>
    <property type="match status" value="1"/>
</dbReference>
<feature type="binding site" evidence="17">
    <location>
        <position position="310"/>
    </location>
    <ligand>
        <name>Zn(2+)</name>
        <dbReference type="ChEBI" id="CHEBI:29105"/>
        <label>1</label>
        <note>catalytic</note>
    </ligand>
</feature>
<keyword evidence="9 18" id="KW-1015">Disulfide bond</keyword>
<dbReference type="EC" id="3.4.-.-" evidence="22"/>
<evidence type="ECO:0000256" key="20">
    <source>
        <dbReference type="PIRSR" id="PIRSR601548-8"/>
    </source>
</evidence>
<dbReference type="GO" id="GO:0046872">
    <property type="term" value="F:metal ion binding"/>
    <property type="evidence" value="ECO:0007669"/>
    <property type="project" value="UniProtKB-KW"/>
</dbReference>
<dbReference type="PANTHER" id="PTHR10514:SF44">
    <property type="entry name" value="ANGIOTENSIN-CONVERTING ENZYME-RELATED"/>
    <property type="match status" value="1"/>
</dbReference>
<evidence type="ECO:0000256" key="8">
    <source>
        <dbReference type="ARBA" id="ARBA00023049"/>
    </source>
</evidence>
<evidence type="ECO:0000256" key="21">
    <source>
        <dbReference type="PROSITE-ProRule" id="PRU01355"/>
    </source>
</evidence>
<evidence type="ECO:0000256" key="12">
    <source>
        <dbReference type="ARBA" id="ARBA00039858"/>
    </source>
</evidence>
<keyword evidence="25" id="KW-1185">Reference proteome</keyword>
<feature type="binding site" evidence="16">
    <location>
        <position position="151"/>
    </location>
    <ligand>
        <name>chloride</name>
        <dbReference type="ChEBI" id="CHEBI:17996"/>
        <label>1</label>
    </ligand>
</feature>
<dbReference type="GO" id="GO:0004180">
    <property type="term" value="F:carboxypeptidase activity"/>
    <property type="evidence" value="ECO:0007669"/>
    <property type="project" value="UniProtKB-KW"/>
</dbReference>
<evidence type="ECO:0000256" key="9">
    <source>
        <dbReference type="ARBA" id="ARBA00023157"/>
    </source>
</evidence>
<name>A0A6A4VPK6_AMPAM</name>
<feature type="active site" description="Proton acceptor 1" evidence="13">
    <location>
        <position position="311"/>
    </location>
</feature>
<feature type="binding site" evidence="17">
    <location>
        <position position="314"/>
    </location>
    <ligand>
        <name>Zn(2+)</name>
        <dbReference type="ChEBI" id="CHEBI:29105"/>
        <label>1</label>
        <note>catalytic</note>
    </ligand>
</feature>
<dbReference type="AlphaFoldDB" id="A0A6A4VPK6"/>
<dbReference type="GO" id="GO:0008237">
    <property type="term" value="F:metallopeptidase activity"/>
    <property type="evidence" value="ECO:0007669"/>
    <property type="project" value="UniProtKB-KW"/>
</dbReference>
<evidence type="ECO:0000256" key="19">
    <source>
        <dbReference type="PIRSR" id="PIRSR601548-5"/>
    </source>
</evidence>
<sequence length="607" mass="69586">MTSAGMLASRLEYARFEKDRWKQVTQVDWKSIKDENVKRQFKVLSKLGTAALPEDRLEKYDQLQSGMERTYSTARVCNLNGTSCDLSLEPDLSEIMANSRDPEELEHVWLAWRENTGKKMRNSYKEFVELINEAAELNGFSDGTELWLDVYDTADFQSQIARLWDQLTPLYEQLHAYVRGRLRQHYGEEVVSRDGPIPAHLLGNMWSQSWGNLLDICKPYPEKASVDVTPQMKAQGYTPLKMFQMSDEFFTSLGLIPMTPEFWNRSILEKPDDGRELVCHASAWDFYDGKDVRIKQCTVITMEYFVTAHHEMGHIEYYLQYARQPQVFKTGANPGFHEAVGDTLALSVATPKHLKKIGLLEEVINDPEVDMNFLMSVALDKIAFLPFGYVMDKWRWGVFSGDISEDDLNCEWWKLRLGLQGIEPPQVRSEMDFDPGAKYHIPGNVPYIRYFVSFIIQFQFHKALCITANQYDPNDRARPLHQCDIYNNKEAGKKLAKMLSMGASKPWPDAMEAITGQREMDATALRDYFQPLEDWLKRENQENQEIIGWKTDEPVCTREPQPISTRGGGDHADDDDDDDDDDDNGVSAATPLSTLLLLAAAATVLFR</sequence>
<evidence type="ECO:0000256" key="16">
    <source>
        <dbReference type="PIRSR" id="PIRSR601548-2"/>
    </source>
</evidence>
<keyword evidence="5" id="KW-0732">Signal</keyword>
<keyword evidence="6 22" id="KW-0378">Hydrolase</keyword>
<keyword evidence="4 17" id="KW-0479">Metal-binding</keyword>
<dbReference type="OrthoDB" id="10029630at2759"/>
<feature type="disulfide bond" evidence="18 21">
    <location>
        <begin position="279"/>
        <end position="297"/>
    </location>
</feature>
<feature type="glycosylation site" description="N-linked (GlcNAc...) asparagine; partial" evidence="14">
    <location>
        <position position="264"/>
    </location>
</feature>
<keyword evidence="7 17" id="KW-0862">Zinc</keyword>
<evidence type="ECO:0000256" key="5">
    <source>
        <dbReference type="ARBA" id="ARBA00022729"/>
    </source>
</evidence>
<keyword evidence="2 22" id="KW-0121">Carboxypeptidase</keyword>
<feature type="active site" description="Proton donor 2" evidence="15">
    <location>
        <position position="440"/>
    </location>
</feature>
<evidence type="ECO:0000256" key="18">
    <source>
        <dbReference type="PIRSR" id="PIRSR601548-4"/>
    </source>
</evidence>
<protein>
    <recommendedName>
        <fullName evidence="12 22">Angiotensin-converting enzyme</fullName>
        <ecNumber evidence="22">3.4.-.-</ecNumber>
    </recommendedName>
</protein>
<feature type="binding site" evidence="16">
    <location>
        <position position="449"/>
    </location>
    <ligand>
        <name>chloride</name>
        <dbReference type="ChEBI" id="CHEBI:17996"/>
        <label>1</label>
    </ligand>
</feature>
<feature type="glycosylation site" description="N-linked (GlcNAc...) asparagine; partial" evidence="14">
    <location>
        <position position="80"/>
    </location>
</feature>
<dbReference type="GO" id="GO:0008241">
    <property type="term" value="F:peptidyl-dipeptidase activity"/>
    <property type="evidence" value="ECO:0007669"/>
    <property type="project" value="UniProtKB-EC"/>
</dbReference>
<reference evidence="24 25" key="1">
    <citation type="submission" date="2019-07" db="EMBL/GenBank/DDBJ databases">
        <title>Draft genome assembly of a fouling barnacle, Amphibalanus amphitrite (Darwin, 1854): The first reference genome for Thecostraca.</title>
        <authorList>
            <person name="Kim W."/>
        </authorList>
    </citation>
    <scope>NUCLEOTIDE SEQUENCE [LARGE SCALE GENOMIC DNA]</scope>
    <source>
        <strain evidence="24">SNU_AA5</strain>
        <tissue evidence="24">Soma without cirri and trophi</tissue>
    </source>
</reference>
<feature type="binding site" evidence="20">
    <location>
        <position position="314"/>
    </location>
    <ligand>
        <name>Zn(2+)</name>
        <dbReference type="ChEBI" id="CHEBI:29105"/>
        <label>2</label>
        <note>catalytic</note>
    </ligand>
</feature>
<dbReference type="InterPro" id="IPR001548">
    <property type="entry name" value="Peptidase_M2"/>
</dbReference>
<feature type="glycosylation site" description="N-linked (GlcNAc...) asparagine" evidence="19">
    <location>
        <position position="80"/>
    </location>
</feature>
<feature type="disulfide bond" evidence="18 21">
    <location>
        <begin position="465"/>
        <end position="483"/>
    </location>
</feature>
<dbReference type="GO" id="GO:0005615">
    <property type="term" value="C:extracellular space"/>
    <property type="evidence" value="ECO:0007669"/>
    <property type="project" value="TreeGrafter"/>
</dbReference>
<comment type="similarity">
    <text evidence="1 21 22">Belongs to the peptidase M2 family.</text>
</comment>
<dbReference type="GO" id="GO:0005886">
    <property type="term" value="C:plasma membrane"/>
    <property type="evidence" value="ECO:0007669"/>
    <property type="project" value="TreeGrafter"/>
</dbReference>
<comment type="caution">
    <text evidence="24">The sequence shown here is derived from an EMBL/GenBank/DDBJ whole genome shotgun (WGS) entry which is preliminary data.</text>
</comment>
<evidence type="ECO:0000256" key="6">
    <source>
        <dbReference type="ARBA" id="ARBA00022801"/>
    </source>
</evidence>
<dbReference type="FunFam" id="1.10.1370.30:FF:000004">
    <property type="entry name" value="Angiotensin-converting enzyme"/>
    <property type="match status" value="1"/>
</dbReference>
<evidence type="ECO:0000256" key="2">
    <source>
        <dbReference type="ARBA" id="ARBA00022645"/>
    </source>
</evidence>
<evidence type="ECO:0000256" key="13">
    <source>
        <dbReference type="PIRSR" id="PIRSR601548-1"/>
    </source>
</evidence>
<proteinExistence type="inferred from homology"/>
<evidence type="ECO:0000256" key="15">
    <source>
        <dbReference type="PIRSR" id="PIRSR601548-11"/>
    </source>
</evidence>
<keyword evidence="8 22" id="KW-0482">Metalloprotease</keyword>
<feature type="active site" description="Proton donor 1" evidence="13">
    <location>
        <position position="440"/>
    </location>
</feature>
<evidence type="ECO:0000256" key="7">
    <source>
        <dbReference type="ARBA" id="ARBA00022833"/>
    </source>
</evidence>
<feature type="region of interest" description="Disordered" evidence="23">
    <location>
        <begin position="550"/>
        <end position="589"/>
    </location>
</feature>
<keyword evidence="3 22" id="KW-0645">Protease</keyword>
<dbReference type="GO" id="GO:0006508">
    <property type="term" value="P:proteolysis"/>
    <property type="evidence" value="ECO:0007669"/>
    <property type="project" value="UniProtKB-KW"/>
</dbReference>
<evidence type="ECO:0000313" key="24">
    <source>
        <dbReference type="EMBL" id="KAF0294839.1"/>
    </source>
</evidence>
<feature type="compositionally biased region" description="Acidic residues" evidence="23">
    <location>
        <begin position="572"/>
        <end position="584"/>
    </location>
</feature>
<evidence type="ECO:0000256" key="23">
    <source>
        <dbReference type="SAM" id="MobiDB-lite"/>
    </source>
</evidence>
<evidence type="ECO:0000256" key="22">
    <source>
        <dbReference type="RuleBase" id="RU361144"/>
    </source>
</evidence>
<evidence type="ECO:0000256" key="11">
    <source>
        <dbReference type="ARBA" id="ARBA00036868"/>
    </source>
</evidence>
<evidence type="ECO:0000256" key="14">
    <source>
        <dbReference type="PIRSR" id="PIRSR601548-10"/>
    </source>
</evidence>
<accession>A0A6A4VPK6</accession>
<evidence type="ECO:0000256" key="1">
    <source>
        <dbReference type="ARBA" id="ARBA00008139"/>
    </source>
</evidence>
<comment type="caution">
    <text evidence="21">Lacks conserved residue(s) required for the propagation of feature annotation.</text>
</comment>
<keyword evidence="10 14" id="KW-0325">Glycoprotein</keyword>
<feature type="binding site" evidence="20">
    <location>
        <position position="310"/>
    </location>
    <ligand>
        <name>Zn(2+)</name>
        <dbReference type="ChEBI" id="CHEBI:29105"/>
        <label>2</label>
        <note>catalytic</note>
    </ligand>
</feature>
<comment type="cofactor">
    <cofactor evidence="22">
        <name>Zn(2+)</name>
        <dbReference type="ChEBI" id="CHEBI:29105"/>
    </cofactor>
    <text evidence="22">Binds 1 zinc ion per subunit.</text>
</comment>
<organism evidence="24 25">
    <name type="scientific">Amphibalanus amphitrite</name>
    <name type="common">Striped barnacle</name>
    <name type="synonym">Balanus amphitrite</name>
    <dbReference type="NCBI Taxonomy" id="1232801"/>
    <lineage>
        <taxon>Eukaryota</taxon>
        <taxon>Metazoa</taxon>
        <taxon>Ecdysozoa</taxon>
        <taxon>Arthropoda</taxon>
        <taxon>Crustacea</taxon>
        <taxon>Multicrustacea</taxon>
        <taxon>Cirripedia</taxon>
        <taxon>Thoracica</taxon>
        <taxon>Thoracicalcarea</taxon>
        <taxon>Balanomorpha</taxon>
        <taxon>Balanoidea</taxon>
        <taxon>Balanidae</taxon>
        <taxon>Amphibalaninae</taxon>
        <taxon>Amphibalanus</taxon>
    </lineage>
</organism>
<dbReference type="CDD" id="cd06461">
    <property type="entry name" value="M2_ACE"/>
    <property type="match status" value="1"/>
</dbReference>
<dbReference type="PRINTS" id="PR00791">
    <property type="entry name" value="PEPDIPTASEA"/>
</dbReference>
<feature type="binding site" evidence="17">
    <location>
        <position position="338"/>
    </location>
    <ligand>
        <name>Zn(2+)</name>
        <dbReference type="ChEBI" id="CHEBI:29105"/>
        <label>1</label>
        <note>catalytic</note>
    </ligand>
</feature>
<evidence type="ECO:0000256" key="17">
    <source>
        <dbReference type="PIRSR" id="PIRSR601548-3"/>
    </source>
</evidence>
<feature type="active site" description="Proton acceptor 2" evidence="15">
    <location>
        <position position="311"/>
    </location>
</feature>
<dbReference type="Proteomes" id="UP000440578">
    <property type="component" value="Unassembled WGS sequence"/>
</dbReference>
<evidence type="ECO:0000256" key="10">
    <source>
        <dbReference type="ARBA" id="ARBA00023180"/>
    </source>
</evidence>